<keyword evidence="1 4" id="KW-0378">Hydrolase</keyword>
<organism evidence="4 5">
    <name type="scientific">Algoriphagus ratkowskyi</name>
    <dbReference type="NCBI Taxonomy" id="57028"/>
    <lineage>
        <taxon>Bacteria</taxon>
        <taxon>Pseudomonadati</taxon>
        <taxon>Bacteroidota</taxon>
        <taxon>Cytophagia</taxon>
        <taxon>Cytophagales</taxon>
        <taxon>Cyclobacteriaceae</taxon>
        <taxon>Algoriphagus</taxon>
    </lineage>
</organism>
<keyword evidence="2" id="KW-0326">Glycosidase</keyword>
<dbReference type="GO" id="GO:0005829">
    <property type="term" value="C:cytosol"/>
    <property type="evidence" value="ECO:0007669"/>
    <property type="project" value="TreeGrafter"/>
</dbReference>
<evidence type="ECO:0000313" key="4">
    <source>
        <dbReference type="EMBL" id="PZX49323.1"/>
    </source>
</evidence>
<dbReference type="InterPro" id="IPR036452">
    <property type="entry name" value="Ribo_hydro-like"/>
</dbReference>
<dbReference type="Pfam" id="PF01156">
    <property type="entry name" value="IU_nuc_hydro"/>
    <property type="match status" value="1"/>
</dbReference>
<dbReference type="InterPro" id="IPR023186">
    <property type="entry name" value="IUNH"/>
</dbReference>
<comment type="caution">
    <text evidence="4">The sequence shown here is derived from an EMBL/GenBank/DDBJ whole genome shotgun (WGS) entry which is preliminary data.</text>
</comment>
<name>A0A2W7QLJ8_9BACT</name>
<dbReference type="GO" id="GO:0006152">
    <property type="term" value="P:purine nucleoside catabolic process"/>
    <property type="evidence" value="ECO:0007669"/>
    <property type="project" value="TreeGrafter"/>
</dbReference>
<dbReference type="PANTHER" id="PTHR12304">
    <property type="entry name" value="INOSINE-URIDINE PREFERRING NUCLEOSIDE HYDROLASE"/>
    <property type="match status" value="1"/>
</dbReference>
<dbReference type="RefSeq" id="WP_223271940.1">
    <property type="nucleotide sequence ID" value="NZ_MSSV01000040.1"/>
</dbReference>
<evidence type="ECO:0000256" key="2">
    <source>
        <dbReference type="ARBA" id="ARBA00023295"/>
    </source>
</evidence>
<gene>
    <name evidence="4" type="ORF">LV84_04266</name>
</gene>
<evidence type="ECO:0000256" key="1">
    <source>
        <dbReference type="ARBA" id="ARBA00022801"/>
    </source>
</evidence>
<proteinExistence type="predicted"/>
<dbReference type="InterPro" id="IPR001910">
    <property type="entry name" value="Inosine/uridine_hydrolase_dom"/>
</dbReference>
<dbReference type="SUPFAM" id="SSF53590">
    <property type="entry name" value="Nucleoside hydrolase"/>
    <property type="match status" value="1"/>
</dbReference>
<dbReference type="Gene3D" id="3.90.245.10">
    <property type="entry name" value="Ribonucleoside hydrolase-like"/>
    <property type="match status" value="1"/>
</dbReference>
<protein>
    <submittedName>
        <fullName evidence="4">Inosine-uridine preferring nucleoside hydrolase</fullName>
    </submittedName>
</protein>
<dbReference type="Proteomes" id="UP000249115">
    <property type="component" value="Unassembled WGS sequence"/>
</dbReference>
<dbReference type="EMBL" id="QKZU01000031">
    <property type="protein sequence ID" value="PZX49323.1"/>
    <property type="molecule type" value="Genomic_DNA"/>
</dbReference>
<dbReference type="PANTHER" id="PTHR12304:SF4">
    <property type="entry name" value="URIDINE NUCLEOSIDASE"/>
    <property type="match status" value="1"/>
</dbReference>
<dbReference type="AlphaFoldDB" id="A0A2W7QLJ8"/>
<accession>A0A2W7QLJ8</accession>
<dbReference type="GO" id="GO:0008477">
    <property type="term" value="F:purine nucleosidase activity"/>
    <property type="evidence" value="ECO:0007669"/>
    <property type="project" value="TreeGrafter"/>
</dbReference>
<reference evidence="4 5" key="1">
    <citation type="submission" date="2018-06" db="EMBL/GenBank/DDBJ databases">
        <title>Genomic Encyclopedia of Archaeal and Bacterial Type Strains, Phase II (KMG-II): from individual species to whole genera.</title>
        <authorList>
            <person name="Goeker M."/>
        </authorList>
    </citation>
    <scope>NUCLEOTIDE SEQUENCE [LARGE SCALE GENOMIC DNA]</scope>
    <source>
        <strain evidence="4 5">DSM 22686</strain>
    </source>
</reference>
<evidence type="ECO:0000259" key="3">
    <source>
        <dbReference type="Pfam" id="PF01156"/>
    </source>
</evidence>
<sequence length="346" mass="38456">MKNYKHLLGSFLMALAVVNQSYSQHIQELSELSSLVKPRMRVIIDNDFGGDPDGLFQLAHHLMSPSVEIKGIVASHLYEQGFGGPGTSEYAKEQAMKVLKLLKLEESIPVYSYENQSMTDAETPLDSDGVQAIITEAMRTDTDLPLYVVCGGSLTNVASAYLLEPKIADKLTLIWIGGPEYNDLATPPPGYTTLEYNLGIDIKAAQVVFNQSDLKLWQVPRDAYRQPIMSDAELLTRVKGKGALGDHLYEVMKNAFGKLSKWNVPVGEVYIYGDNPLVLLTALQSSFEADPSSSFYTLKQAPTINDAGVYEVNLQGRNIRVYQTIDNRLLFEDFYAKLELLDQGEN</sequence>
<evidence type="ECO:0000313" key="5">
    <source>
        <dbReference type="Proteomes" id="UP000249115"/>
    </source>
</evidence>
<feature type="domain" description="Inosine/uridine-preferring nucleoside hydrolase" evidence="3">
    <location>
        <begin position="42"/>
        <end position="265"/>
    </location>
</feature>